<evidence type="ECO:0000313" key="2">
    <source>
        <dbReference type="EMBL" id="ADI19771.1"/>
    </source>
</evidence>
<keyword evidence="1" id="KW-0472">Membrane</keyword>
<sequence length="146" mass="15996">MKQERGIVVIVIFLLLILLTMIAMGLATRTRMTLQLTAASNARNEAQHQANGAQSAFLEQQRQLRGESLLIRNTGVTTSTDASGVHNTIRFRGETQCRRSRTATAAHIVACRHSELRSSVNYGKRNRGELSVITGLEQPVLNIVGG</sequence>
<dbReference type="EMBL" id="GU474932">
    <property type="protein sequence ID" value="ADI19771.1"/>
    <property type="molecule type" value="Genomic_DNA"/>
</dbReference>
<evidence type="ECO:0000256" key="1">
    <source>
        <dbReference type="SAM" id="Phobius"/>
    </source>
</evidence>
<evidence type="ECO:0008006" key="3">
    <source>
        <dbReference type="Google" id="ProtNLM"/>
    </source>
</evidence>
<organism evidence="2">
    <name type="scientific">uncultured gamma proteobacterium EB000_37F04</name>
    <dbReference type="NCBI Taxonomy" id="710971"/>
    <lineage>
        <taxon>Bacteria</taxon>
        <taxon>Pseudomonadati</taxon>
        <taxon>Pseudomonadota</taxon>
        <taxon>Gammaproteobacteria</taxon>
        <taxon>environmental samples</taxon>
    </lineage>
</organism>
<keyword evidence="1" id="KW-1133">Transmembrane helix</keyword>
<proteinExistence type="predicted"/>
<dbReference type="AlphaFoldDB" id="E0XZD0"/>
<feature type="transmembrane region" description="Helical" evidence="1">
    <location>
        <begin position="6"/>
        <end position="27"/>
    </location>
</feature>
<name>E0XZD0_9GAMM</name>
<accession>E0XZD0</accession>
<protein>
    <recommendedName>
        <fullName evidence="3">Type 4 fimbrial biogenesis protein PilX N-terminal domain-containing protein</fullName>
    </recommendedName>
</protein>
<keyword evidence="1" id="KW-0812">Transmembrane</keyword>
<reference evidence="2" key="1">
    <citation type="journal article" date="2011" name="Environ. Microbiol.">
        <title>Time-series analyses of Monterey Bay coastal microbial picoplankton using a 'genome proxy' microarray.</title>
        <authorList>
            <person name="Rich V.I."/>
            <person name="Pham V.D."/>
            <person name="Eppley J."/>
            <person name="Shi Y."/>
            <person name="DeLong E.F."/>
        </authorList>
    </citation>
    <scope>NUCLEOTIDE SEQUENCE</scope>
</reference>